<dbReference type="EMBL" id="JAIMJC010000001">
    <property type="protein sequence ID" value="KAH0532212.1"/>
    <property type="molecule type" value="Genomic_DNA"/>
</dbReference>
<feature type="compositionally biased region" description="Polar residues" evidence="1">
    <location>
        <begin position="330"/>
        <end position="339"/>
    </location>
</feature>
<comment type="caution">
    <text evidence="2">The sequence shown here is derived from an EMBL/GenBank/DDBJ whole genome shotgun (WGS) entry which is preliminary data.</text>
</comment>
<feature type="compositionally biased region" description="Polar residues" evidence="1">
    <location>
        <begin position="123"/>
        <end position="135"/>
    </location>
</feature>
<dbReference type="Proteomes" id="UP000826573">
    <property type="component" value="Unassembled WGS sequence"/>
</dbReference>
<evidence type="ECO:0000313" key="3">
    <source>
        <dbReference type="Proteomes" id="UP000826573"/>
    </source>
</evidence>
<keyword evidence="3" id="KW-1185">Reference proteome</keyword>
<sequence length="920" mass="103059">MTLPAAESQIPGFGDIHHATMGCISDFESCLSIKPLMKEGWAENRLADLNLWASGVGALASPGASLDRRLQFQPKPRLVLINLLLTLRDFISSCRMHGLNKTPVKKENIDNEAESETAPVSPAESTLGLTLGDDSNPTGNSTSWFTSLAYNLKTVSDTCTDSSVEDEVHDPHSGVTLKKVMKDIDDILDQLIMLGFAIRKSGTVARLRKADSSFKPNENEDLQKHLEFILLNSAAGRQKYSEENVENTTEKKIREVTPEQQHLILANLRRRHRFRYARRHQQKLDQLTINPLVATSKPLVHITEEHQGMTPGLSRSPASDDGESLPTEDFPSTTSSNAPPKNLQGPEMSATTPSVPESDILQIAIPMAAAASRVSVSVATIHYPSPPPISQQMRGFKCPCCYQTLPEMFQNWSRWRKHLTEDLCPYTCPFPKCPRPEVLYISRAAWRDHVLQNHGAGQNWECLACIGTGMTNTFLSAEEFVSHNRTKHIDTISEDQIIVLQNTCRKIVPPNISQCPLCPWPQDEKETPDAVANLEHVGNCIHEFSLNALPWAESLVGDATDPSNPALRAKVEEWLKSSEGKEGADIQKINIKTFIFFPTQPLPIKRGWAYIPEEYFAESSKETSEVERGSLSLDSDVPEEISEQLTAEFQASMMEFIDETELDYFFLEGDQFLETVAKKAAELQGMVENQLKTKSIQDIANLALYQLVFYCDDSGSIKQGTRAADQIDFVRRAARISTLLIPDGYGTGLLFINDKRQLNIKLNIEQVEETMKATKLGGRRRIGTQLEQKILKPLVYDVINKGAKLERPIFIFCITNGCASGETRTKFKEAIINCIEFLTENDYPTQTVRFQISQIGNDANAADFLQQLREDEELEEMLFCTSQPLDEGYKNFDPNEDDLIEQWILQTLMGPITSLLSSRN</sequence>
<dbReference type="AlphaFoldDB" id="A0A9P8HWF1"/>
<proteinExistence type="predicted"/>
<reference evidence="2 3" key="1">
    <citation type="submission" date="2021-08" db="EMBL/GenBank/DDBJ databases">
        <title>The highly contiguous genome resource for Trichoderma semiorbis FJ059, a fungal antagonistic to plant pathogens.</title>
        <authorList>
            <person name="Liu T."/>
        </authorList>
    </citation>
    <scope>NUCLEOTIDE SEQUENCE [LARGE SCALE GENOMIC DNA]</scope>
    <source>
        <strain evidence="2 3">FJ059</strain>
    </source>
</reference>
<dbReference type="PANTHER" id="PTHR34706:SF3">
    <property type="entry name" value="ANKYRIN REPEAT PROTEIN (AFU_ORTHOLOGUE AFUA_7G06200)"/>
    <property type="match status" value="1"/>
</dbReference>
<organism evidence="2 3">
    <name type="scientific">Trichoderma semiorbis</name>
    <dbReference type="NCBI Taxonomy" id="1491008"/>
    <lineage>
        <taxon>Eukaryota</taxon>
        <taxon>Fungi</taxon>
        <taxon>Dikarya</taxon>
        <taxon>Ascomycota</taxon>
        <taxon>Pezizomycotina</taxon>
        <taxon>Sordariomycetes</taxon>
        <taxon>Hypocreomycetidae</taxon>
        <taxon>Hypocreales</taxon>
        <taxon>Hypocreaceae</taxon>
        <taxon>Trichoderma</taxon>
    </lineage>
</organism>
<name>A0A9P8HWF1_9HYPO</name>
<gene>
    <name evidence="2" type="ORF">TsFJ059_000935</name>
</gene>
<protein>
    <recommendedName>
        <fullName evidence="4">C2H2-type domain-containing protein</fullName>
    </recommendedName>
</protein>
<evidence type="ECO:0008006" key="4">
    <source>
        <dbReference type="Google" id="ProtNLM"/>
    </source>
</evidence>
<feature type="region of interest" description="Disordered" evidence="1">
    <location>
        <begin position="305"/>
        <end position="354"/>
    </location>
</feature>
<evidence type="ECO:0000313" key="2">
    <source>
        <dbReference type="EMBL" id="KAH0532212.1"/>
    </source>
</evidence>
<feature type="region of interest" description="Disordered" evidence="1">
    <location>
        <begin position="105"/>
        <end position="135"/>
    </location>
</feature>
<dbReference type="PANTHER" id="PTHR34706">
    <property type="entry name" value="SLR1338 PROTEIN"/>
    <property type="match status" value="1"/>
</dbReference>
<accession>A0A9P8HWF1</accession>
<evidence type="ECO:0000256" key="1">
    <source>
        <dbReference type="SAM" id="MobiDB-lite"/>
    </source>
</evidence>